<gene>
    <name evidence="1" type="ORF">BJ993_000874</name>
</gene>
<name>A0A7Y9ZE66_9ACTN</name>
<sequence>MKRLFARTQIGAVRAYRRTRNAHAKSRMPRVIAVARRAELPEDLHPRCVYLLGATTPKWALLDCPCGRGHTIELNLANPARTRWTVTTDETGRPSLHPSIDYQGQHRCHYWLKDGRIHWVPNRTRG</sequence>
<dbReference type="Proteomes" id="UP000562045">
    <property type="component" value="Unassembled WGS sequence"/>
</dbReference>
<dbReference type="Pfam" id="PF20137">
    <property type="entry name" value="BubE"/>
    <property type="match status" value="1"/>
</dbReference>
<dbReference type="RefSeq" id="WP_179647871.1">
    <property type="nucleotide sequence ID" value="NZ_JACBZM010000001.1"/>
</dbReference>
<accession>A0A7Y9ZE66</accession>
<proteinExistence type="predicted"/>
<dbReference type="InterPro" id="IPR045384">
    <property type="entry name" value="DUF6527"/>
</dbReference>
<evidence type="ECO:0000313" key="2">
    <source>
        <dbReference type="Proteomes" id="UP000562045"/>
    </source>
</evidence>
<reference evidence="1 2" key="1">
    <citation type="submission" date="2020-07" db="EMBL/GenBank/DDBJ databases">
        <title>Sequencing the genomes of 1000 actinobacteria strains.</title>
        <authorList>
            <person name="Klenk H.-P."/>
        </authorList>
    </citation>
    <scope>NUCLEOTIDE SEQUENCE [LARGE SCALE GENOMIC DNA]</scope>
    <source>
        <strain evidence="1 2">DSM 15131</strain>
    </source>
</reference>
<dbReference type="AlphaFoldDB" id="A0A7Y9ZE66"/>
<evidence type="ECO:0000313" key="1">
    <source>
        <dbReference type="EMBL" id="NYI43794.1"/>
    </source>
</evidence>
<protein>
    <submittedName>
        <fullName evidence="1">Uncharacterized protein</fullName>
    </submittedName>
</protein>
<dbReference type="EMBL" id="JACBZM010000001">
    <property type="protein sequence ID" value="NYI43794.1"/>
    <property type="molecule type" value="Genomic_DNA"/>
</dbReference>
<organism evidence="1 2">
    <name type="scientific">Nocardioides aromaticivorans</name>
    <dbReference type="NCBI Taxonomy" id="200618"/>
    <lineage>
        <taxon>Bacteria</taxon>
        <taxon>Bacillati</taxon>
        <taxon>Actinomycetota</taxon>
        <taxon>Actinomycetes</taxon>
        <taxon>Propionibacteriales</taxon>
        <taxon>Nocardioidaceae</taxon>
        <taxon>Nocardioides</taxon>
    </lineage>
</organism>
<comment type="caution">
    <text evidence="1">The sequence shown here is derived from an EMBL/GenBank/DDBJ whole genome shotgun (WGS) entry which is preliminary data.</text>
</comment>